<protein>
    <recommendedName>
        <fullName evidence="1">DUF4132 domain-containing protein</fullName>
    </recommendedName>
</protein>
<evidence type="ECO:0000313" key="3">
    <source>
        <dbReference type="Proteomes" id="UP000198420"/>
    </source>
</evidence>
<evidence type="ECO:0000259" key="1">
    <source>
        <dbReference type="Pfam" id="PF13569"/>
    </source>
</evidence>
<dbReference type="AlphaFoldDB" id="A0A239CGZ1"/>
<gene>
    <name evidence="2" type="ORF">SAMN06265355_112168</name>
</gene>
<dbReference type="Pfam" id="PF13569">
    <property type="entry name" value="DUF4132"/>
    <property type="match status" value="1"/>
</dbReference>
<dbReference type="RefSeq" id="WP_089314910.1">
    <property type="nucleotide sequence ID" value="NZ_FZNP01000012.1"/>
</dbReference>
<dbReference type="Proteomes" id="UP000198420">
    <property type="component" value="Unassembled WGS sequence"/>
</dbReference>
<proteinExistence type="predicted"/>
<organism evidence="2 3">
    <name type="scientific">Actinomadura mexicana</name>
    <dbReference type="NCBI Taxonomy" id="134959"/>
    <lineage>
        <taxon>Bacteria</taxon>
        <taxon>Bacillati</taxon>
        <taxon>Actinomycetota</taxon>
        <taxon>Actinomycetes</taxon>
        <taxon>Streptosporangiales</taxon>
        <taxon>Thermomonosporaceae</taxon>
        <taxon>Actinomadura</taxon>
    </lineage>
</organism>
<feature type="domain" description="DUF4132" evidence="1">
    <location>
        <begin position="479"/>
        <end position="657"/>
    </location>
</feature>
<name>A0A239CGZ1_9ACTN</name>
<keyword evidence="3" id="KW-1185">Reference proteome</keyword>
<dbReference type="InterPro" id="IPR025406">
    <property type="entry name" value="DUF4132"/>
</dbReference>
<dbReference type="EMBL" id="FZNP01000012">
    <property type="protein sequence ID" value="SNS18603.1"/>
    <property type="molecule type" value="Genomic_DNA"/>
</dbReference>
<evidence type="ECO:0000313" key="2">
    <source>
        <dbReference type="EMBL" id="SNS18603.1"/>
    </source>
</evidence>
<dbReference type="OrthoDB" id="4554725at2"/>
<reference evidence="3" key="1">
    <citation type="submission" date="2017-06" db="EMBL/GenBank/DDBJ databases">
        <authorList>
            <person name="Varghese N."/>
            <person name="Submissions S."/>
        </authorList>
    </citation>
    <scope>NUCLEOTIDE SEQUENCE [LARGE SCALE GENOMIC DNA]</scope>
    <source>
        <strain evidence="3">DSM 44485</strain>
    </source>
</reference>
<accession>A0A239CGZ1</accession>
<sequence length="742" mass="82996">MTDIPRVEDAPDSDLPRLLVDPPWTRRTRASAEPIVVKGLKKPKTSVVESWPPGLRDEWLNMPHRMFPDSYQPYPEEPDWKVLAERYRSGEALTAPRGGDRRHGYYWLVMQGPDDLAEELLGDERYYDDWDSSIFDVALKHFAARRGLAAHRLLLFAAKEQIRCAAALVPFLDDATAQLMIGALGRVDEAARLWFTWHGAGAAPFVIPDALRKPGPKRTKAEQALTLIAREHGSGCVVDAARGYGEEAVAAIEALRTDPLDQYPDDLPEWDEETVGRLPRLLLRGRDRALPVEAVRHFVTMLLISTPEDPYPGCEQVAELCDPASLAEFASALGVNDRGSGLWASQGVQYALRRFGDAATAARLADRMVRWDNYYTWTFKGWTALDVLMAIDMPADDRLRHLDRIVRRGADAKHLRPRAQGLLNAAARKRGLTSEQLADLLVPDLGLDAEGSMTLDYGPRRFVVGFDEQLKPFVTDEDGKPRMALPKPGVKDDEKLAPLAYQRFADLKKEARAVAADQIKRLEKAMVTGRSWTPEEFRSVFAGHPLMRHIARRLVWSADGAAFRVAEDGTLADVHDDEYVLPRDARVTLPHPVLLGKDTVAAWASVFGDYEILQPFPQLGRPVYELRDGERDAARLARFEGLTAHFGRFMGMTSRGWELGDKETGGFRRQVNLVTPDERHVMVAFEPGIRVLDPEEFAEQTIERVMLMTGRYSGKAHPFGALDPVTASEMLAELTRLTGSTT</sequence>